<gene>
    <name evidence="10" type="ORF">VFH_II213200</name>
</gene>
<evidence type="ECO:0000313" key="11">
    <source>
        <dbReference type="Proteomes" id="UP001157006"/>
    </source>
</evidence>
<feature type="domain" description="Myb-like" evidence="7">
    <location>
        <begin position="236"/>
        <end position="286"/>
    </location>
</feature>
<evidence type="ECO:0000313" key="10">
    <source>
        <dbReference type="EMBL" id="CAI8600256.1"/>
    </source>
</evidence>
<keyword evidence="2" id="KW-0805">Transcription regulation</keyword>
<dbReference type="GO" id="GO:0005634">
    <property type="term" value="C:nucleus"/>
    <property type="evidence" value="ECO:0007669"/>
    <property type="project" value="EnsemblPlants"/>
</dbReference>
<dbReference type="CDD" id="cd00167">
    <property type="entry name" value="SANT"/>
    <property type="match status" value="1"/>
</dbReference>
<name>A0AAV0ZQS5_VICFA</name>
<keyword evidence="1" id="KW-0217">Developmental protein</keyword>
<keyword evidence="11" id="KW-1185">Reference proteome</keyword>
<dbReference type="PROSITE" id="PS50090">
    <property type="entry name" value="MYB_LIKE"/>
    <property type="match status" value="1"/>
</dbReference>
<dbReference type="PROSITE" id="PS50934">
    <property type="entry name" value="SWIRM"/>
    <property type="match status" value="1"/>
</dbReference>
<sequence length="491" mass="54604">MASMSPEKPAGAPSSAAEPSQPQIQTQPPTSTPPLPPTKPPPPPLPPPTPKSEASFPDSKPSPDATLIHIPSHSRWFSWDSIHESELRNIPDSSKNPRVYKYYRNSIVKFFRFNPNRKITFTDVRKTLVGDVGSIRRVFDFLEAWGLINYHPSSSLAKPLKWEDKDTKTESASNSTDSPPVPIKETAKRICSNCKNLCAIACFACDKNNMTLCARCFVRGSYKVGTSNTDFKRVEISEETKPDWTEKETLKLLECITNFGDDWKRVSHHVIGRTDKECVARFLKLPFGDQFMHSQRSESAHLIGDGCSDLLKPSVDAECESETAGLGKSSKRMRLTPLADASNPIMAQAAFLSALAGTEVAQAAAQAALTSLSDVYKSTRINYRSFPKQEAGVASNGINASDSIQGSLLRANLEREKEESDVEKAIYEIVEVQMKNIQDKLINFEDLDLLREKECQQLEQVKSLFFLDQLNLLFRKTSTSTTGEGNHVTRN</sequence>
<dbReference type="InterPro" id="IPR009057">
    <property type="entry name" value="Homeodomain-like_sf"/>
</dbReference>
<protein>
    <recommendedName>
        <fullName evidence="12">SWI/SNF complex subunit SWI3B</fullName>
    </recommendedName>
</protein>
<dbReference type="PANTHER" id="PTHR12802:SF44">
    <property type="entry name" value="SWI_SNF COMPLEX SUBUNIT SWI3B"/>
    <property type="match status" value="1"/>
</dbReference>
<organism evidence="10 11">
    <name type="scientific">Vicia faba</name>
    <name type="common">Broad bean</name>
    <name type="synonym">Faba vulgaris</name>
    <dbReference type="NCBI Taxonomy" id="3906"/>
    <lineage>
        <taxon>Eukaryota</taxon>
        <taxon>Viridiplantae</taxon>
        <taxon>Streptophyta</taxon>
        <taxon>Embryophyta</taxon>
        <taxon>Tracheophyta</taxon>
        <taxon>Spermatophyta</taxon>
        <taxon>Magnoliopsida</taxon>
        <taxon>eudicotyledons</taxon>
        <taxon>Gunneridae</taxon>
        <taxon>Pentapetalae</taxon>
        <taxon>rosids</taxon>
        <taxon>fabids</taxon>
        <taxon>Fabales</taxon>
        <taxon>Fabaceae</taxon>
        <taxon>Papilionoideae</taxon>
        <taxon>50 kb inversion clade</taxon>
        <taxon>NPAAA clade</taxon>
        <taxon>Hologalegina</taxon>
        <taxon>IRL clade</taxon>
        <taxon>Fabeae</taxon>
        <taxon>Vicia</taxon>
    </lineage>
</organism>
<feature type="domain" description="SWIRM" evidence="8">
    <location>
        <begin position="68"/>
        <end position="159"/>
    </location>
</feature>
<dbReference type="InterPro" id="IPR007526">
    <property type="entry name" value="SWIRM"/>
</dbReference>
<dbReference type="InterPro" id="IPR001005">
    <property type="entry name" value="SANT/Myb"/>
</dbReference>
<evidence type="ECO:0000256" key="5">
    <source>
        <dbReference type="ARBA" id="ARBA00023242"/>
    </source>
</evidence>
<dbReference type="GO" id="GO:0003677">
    <property type="term" value="F:DNA binding"/>
    <property type="evidence" value="ECO:0007669"/>
    <property type="project" value="UniProtKB-KW"/>
</dbReference>
<dbReference type="SMART" id="SM00717">
    <property type="entry name" value="SANT"/>
    <property type="match status" value="1"/>
</dbReference>
<dbReference type="Pfam" id="PF04433">
    <property type="entry name" value="SWIRM"/>
    <property type="match status" value="1"/>
</dbReference>
<evidence type="ECO:0008006" key="12">
    <source>
        <dbReference type="Google" id="ProtNLM"/>
    </source>
</evidence>
<keyword evidence="5" id="KW-0539">Nucleus</keyword>
<keyword evidence="3" id="KW-0238">DNA-binding</keyword>
<dbReference type="FunFam" id="1.10.10.10:FF:000020">
    <property type="entry name" value="SWI/SNF complex subunit SMARCC2 isoform c"/>
    <property type="match status" value="1"/>
</dbReference>
<feature type="compositionally biased region" description="Pro residues" evidence="6">
    <location>
        <begin position="30"/>
        <end position="50"/>
    </location>
</feature>
<evidence type="ECO:0000259" key="9">
    <source>
        <dbReference type="PROSITE" id="PS51293"/>
    </source>
</evidence>
<evidence type="ECO:0000256" key="6">
    <source>
        <dbReference type="SAM" id="MobiDB-lite"/>
    </source>
</evidence>
<dbReference type="EMBL" id="OX451737">
    <property type="protein sequence ID" value="CAI8600256.1"/>
    <property type="molecule type" value="Genomic_DNA"/>
</dbReference>
<feature type="region of interest" description="Disordered" evidence="6">
    <location>
        <begin position="1"/>
        <end position="65"/>
    </location>
</feature>
<dbReference type="SUPFAM" id="SSF46689">
    <property type="entry name" value="Homeodomain-like"/>
    <property type="match status" value="2"/>
</dbReference>
<evidence type="ECO:0000256" key="4">
    <source>
        <dbReference type="ARBA" id="ARBA00023163"/>
    </source>
</evidence>
<dbReference type="InterPro" id="IPR036388">
    <property type="entry name" value="WH-like_DNA-bd_sf"/>
</dbReference>
<dbReference type="Gene3D" id="1.10.10.10">
    <property type="entry name" value="Winged helix-like DNA-binding domain superfamily/Winged helix DNA-binding domain"/>
    <property type="match status" value="1"/>
</dbReference>
<evidence type="ECO:0000256" key="3">
    <source>
        <dbReference type="ARBA" id="ARBA00023125"/>
    </source>
</evidence>
<dbReference type="PANTHER" id="PTHR12802">
    <property type="entry name" value="SWI/SNF COMPLEX-RELATED"/>
    <property type="match status" value="1"/>
</dbReference>
<proteinExistence type="predicted"/>
<evidence type="ECO:0000259" key="8">
    <source>
        <dbReference type="PROSITE" id="PS50934"/>
    </source>
</evidence>
<keyword evidence="4" id="KW-0804">Transcription</keyword>
<dbReference type="InterPro" id="IPR017884">
    <property type="entry name" value="SANT_dom"/>
</dbReference>
<evidence type="ECO:0000256" key="2">
    <source>
        <dbReference type="ARBA" id="ARBA00023015"/>
    </source>
</evidence>
<dbReference type="Pfam" id="PF00249">
    <property type="entry name" value="Myb_DNA-binding"/>
    <property type="match status" value="1"/>
</dbReference>
<evidence type="ECO:0000256" key="1">
    <source>
        <dbReference type="ARBA" id="ARBA00022473"/>
    </source>
</evidence>
<dbReference type="FunFam" id="1.10.10.60:FF:000014">
    <property type="entry name" value="SWI/SNF complex subunit SMARCC2 isoform C"/>
    <property type="match status" value="1"/>
</dbReference>
<feature type="compositionally biased region" description="Low complexity" evidence="6">
    <location>
        <begin position="1"/>
        <end position="29"/>
    </location>
</feature>
<feature type="domain" description="SANT" evidence="9">
    <location>
        <begin position="239"/>
        <end position="290"/>
    </location>
</feature>
<reference evidence="10 11" key="1">
    <citation type="submission" date="2023-01" db="EMBL/GenBank/DDBJ databases">
        <authorList>
            <person name="Kreplak J."/>
        </authorList>
    </citation>
    <scope>NUCLEOTIDE SEQUENCE [LARGE SCALE GENOMIC DNA]</scope>
</reference>
<dbReference type="Gene3D" id="1.10.10.60">
    <property type="entry name" value="Homeodomain-like"/>
    <property type="match status" value="1"/>
</dbReference>
<dbReference type="Proteomes" id="UP001157006">
    <property type="component" value="Chromosome 2"/>
</dbReference>
<dbReference type="PROSITE" id="PS51293">
    <property type="entry name" value="SANT"/>
    <property type="match status" value="1"/>
</dbReference>
<accession>A0AAV0ZQS5</accession>
<dbReference type="AlphaFoldDB" id="A0AAV0ZQS5"/>
<evidence type="ECO:0000259" key="7">
    <source>
        <dbReference type="PROSITE" id="PS50090"/>
    </source>
</evidence>